<keyword evidence="2" id="KW-0378">Hydrolase</keyword>
<accession>A0ABP7TEV6</accession>
<reference evidence="3" key="1">
    <citation type="journal article" date="2019" name="Int. J. Syst. Evol. Microbiol.">
        <title>The Global Catalogue of Microorganisms (GCM) 10K type strain sequencing project: providing services to taxonomists for standard genome sequencing and annotation.</title>
        <authorList>
            <consortium name="The Broad Institute Genomics Platform"/>
            <consortium name="The Broad Institute Genome Sequencing Center for Infectious Disease"/>
            <person name="Wu L."/>
            <person name="Ma J."/>
        </authorList>
    </citation>
    <scope>NUCLEOTIDE SEQUENCE [LARGE SCALE GENOMIC DNA]</scope>
    <source>
        <strain evidence="3">JCM 17563</strain>
    </source>
</reference>
<evidence type="ECO:0000313" key="3">
    <source>
        <dbReference type="Proteomes" id="UP001500235"/>
    </source>
</evidence>
<keyword evidence="2" id="KW-0255">Endonuclease</keyword>
<dbReference type="Proteomes" id="UP001500235">
    <property type="component" value="Unassembled WGS sequence"/>
</dbReference>
<protein>
    <submittedName>
        <fullName evidence="2">HNH endonuclease</fullName>
    </submittedName>
</protein>
<dbReference type="EMBL" id="BAABBQ010000001">
    <property type="protein sequence ID" value="GAA4025022.1"/>
    <property type="molecule type" value="Genomic_DNA"/>
</dbReference>
<dbReference type="GO" id="GO:0004519">
    <property type="term" value="F:endonuclease activity"/>
    <property type="evidence" value="ECO:0007669"/>
    <property type="project" value="UniProtKB-KW"/>
</dbReference>
<proteinExistence type="predicted"/>
<name>A0ABP7TEV6_9SPHN</name>
<keyword evidence="2" id="KW-0540">Nuclease</keyword>
<sequence>MEAIVAATASIGATPWQTLSRVLQELRDGGTIEFVGEGVYRYAGQPVTEDSAGPTKGVFVTGPHSIYDDQPERFYRFPPTYLTAARRMVGQWIVYLEPRRAGGRGFWAVAKVSNIERDSERPGMFLALIEPGSFLEFGTSVPFSIDRLPMERALLNTDGSIKGSKQLAIRALRNADFNRIVEVGLLDPEPELPRVGEAEQIPSFLLGQPDQEEFEGPIDRAKMLVSRKVRDAKFRRAILHVYDGRCALTGMRLVNGGGRLETEAAHIMSVGDGGPDSVSNGIALSGTAHWMFNRGLISLNDNGHILLSGKINDRDGIEKMLLPGRQANFPAGAYRPHHRYLSHHRERFGFEV</sequence>
<organism evidence="2 3">
    <name type="scientific">Sphingomonas swuensis</name>
    <dbReference type="NCBI Taxonomy" id="977800"/>
    <lineage>
        <taxon>Bacteria</taxon>
        <taxon>Pseudomonadati</taxon>
        <taxon>Pseudomonadota</taxon>
        <taxon>Alphaproteobacteria</taxon>
        <taxon>Sphingomonadales</taxon>
        <taxon>Sphingomonadaceae</taxon>
        <taxon>Sphingomonas</taxon>
    </lineage>
</organism>
<evidence type="ECO:0000259" key="1">
    <source>
        <dbReference type="Pfam" id="PF13391"/>
    </source>
</evidence>
<dbReference type="InterPro" id="IPR003615">
    <property type="entry name" value="HNH_nuc"/>
</dbReference>
<keyword evidence="3" id="KW-1185">Reference proteome</keyword>
<comment type="caution">
    <text evidence="2">The sequence shown here is derived from an EMBL/GenBank/DDBJ whole genome shotgun (WGS) entry which is preliminary data.</text>
</comment>
<dbReference type="Pfam" id="PF13391">
    <property type="entry name" value="HNH_2"/>
    <property type="match status" value="1"/>
</dbReference>
<feature type="domain" description="HNH nuclease" evidence="1">
    <location>
        <begin position="246"/>
        <end position="300"/>
    </location>
</feature>
<evidence type="ECO:0000313" key="2">
    <source>
        <dbReference type="EMBL" id="GAA4025022.1"/>
    </source>
</evidence>
<gene>
    <name evidence="2" type="ORF">GCM10022280_27370</name>
</gene>